<organism evidence="2 3">
    <name type="scientific">Astrephomene gubernaculifera</name>
    <dbReference type="NCBI Taxonomy" id="47775"/>
    <lineage>
        <taxon>Eukaryota</taxon>
        <taxon>Viridiplantae</taxon>
        <taxon>Chlorophyta</taxon>
        <taxon>core chlorophytes</taxon>
        <taxon>Chlorophyceae</taxon>
        <taxon>CS clade</taxon>
        <taxon>Chlamydomonadales</taxon>
        <taxon>Astrephomenaceae</taxon>
        <taxon>Astrephomene</taxon>
    </lineage>
</organism>
<feature type="compositionally biased region" description="Low complexity" evidence="1">
    <location>
        <begin position="928"/>
        <end position="940"/>
    </location>
</feature>
<feature type="compositionally biased region" description="Pro residues" evidence="1">
    <location>
        <begin position="211"/>
        <end position="223"/>
    </location>
</feature>
<feature type="region of interest" description="Disordered" evidence="1">
    <location>
        <begin position="187"/>
        <end position="238"/>
    </location>
</feature>
<comment type="caution">
    <text evidence="2">The sequence shown here is derived from an EMBL/GenBank/DDBJ whole genome shotgun (WGS) entry which is preliminary data.</text>
</comment>
<keyword evidence="3" id="KW-1185">Reference proteome</keyword>
<protein>
    <submittedName>
        <fullName evidence="2">Uncharacterized protein</fullName>
    </submittedName>
</protein>
<feature type="region of interest" description="Disordered" evidence="1">
    <location>
        <begin position="915"/>
        <end position="958"/>
    </location>
</feature>
<evidence type="ECO:0000313" key="3">
    <source>
        <dbReference type="Proteomes" id="UP001054857"/>
    </source>
</evidence>
<sequence>MSSSGSVPCYVQRRVTQSTARISPIYGTRTSSGMRAGVATALPAALLCHPVDGALRMDAMPSDVSPASFSLALDELQRLQDTPLAAPRTYLPVNHRRNQRVAHSEGGINEEHCCPCLRQRQQQQEEHISHNGTWPLPSPAASEGGAVMAPALQPTLPTNGKVKPEAAAATTAAAAATALSASSGYLATRYGPGHQPRHHHPTGSTVRQPSLSPPAPSPLPASPSPSSQSPLPQQISPSSSIFTYANNHEQAWKGCDVASLFPSSSSSTSSSPFVNLTNLRRLPSAQLGTLLQACAAAGVSLRLSALQSYLDEVSRRAAATAVAASAPVSHLATGTTTATAAAAGGAGGAVVVRRGGEGNAVTVDLLTANDLVAALEGLARYNFQDLFRQPSQLQPQNQHRHQRQQQQHNFNPESAWAAPILNSFLITAIAASSADAPPASRRLVGPAVAAGSSSNGEGGGGSMNTTATPGSAQVAAAVTNSSSSRGRKANDDGDNDDINHCAEVRMDGKVPSSGSSSCTDSTDRPPLGATLDVDRVVQLPGLLVQLGVRPPLSWLQDFLVHCTTPVVRQMSGSQVLQLLPAVAELLLAAKQQQQQPLGKPLSWKHVPDVGVWWDALMDAWPPSSSSGFPGGVADELVGNEVANKAAAAGAVQPSTDSVTKLEVQCAVLYYAAQCDVSATQLKSEGSGEGSSGSYETFRAGQRRQQMNPAKPTMPLTTRLWYWAEAVLYDIAAALALFPTPSQPMQLIQQCRSSRSGNSSGSGEVSEAPSPPFQSSPPPPATAVAMALAALPDVMPSGVAVAWVSDPKGSGPLVLPVLLDAVEAAAAAGAGGGGGGLQQLPPGLLVELLAGLTRAGLHPGTCFLRRHALVLKRRSSELSPRLLLRAGQLYSRLGLAPSVGLRSVLRGAREALRREAVRQDRALRRQQRRSGSSSISDGSSSNLWQQHRKPRQQQRQWQQ</sequence>
<feature type="compositionally biased region" description="Basic and acidic residues" evidence="1">
    <location>
        <begin position="497"/>
        <end position="508"/>
    </location>
</feature>
<evidence type="ECO:0000256" key="1">
    <source>
        <dbReference type="SAM" id="MobiDB-lite"/>
    </source>
</evidence>
<feature type="region of interest" description="Disordered" evidence="1">
    <location>
        <begin position="447"/>
        <end position="527"/>
    </location>
</feature>
<feature type="region of interest" description="Disordered" evidence="1">
    <location>
        <begin position="681"/>
        <end position="710"/>
    </location>
</feature>
<gene>
    <name evidence="2" type="ORF">Agub_g3771</name>
</gene>
<name>A0AAD3DJ76_9CHLO</name>
<dbReference type="Proteomes" id="UP001054857">
    <property type="component" value="Unassembled WGS sequence"/>
</dbReference>
<accession>A0AAD3DJ76</accession>
<feature type="compositionally biased region" description="Pro residues" evidence="1">
    <location>
        <begin position="768"/>
        <end position="780"/>
    </location>
</feature>
<reference evidence="2 3" key="1">
    <citation type="journal article" date="2021" name="Sci. Rep.">
        <title>Genome sequencing of the multicellular alga Astrephomene provides insights into convergent evolution of germ-soma differentiation.</title>
        <authorList>
            <person name="Yamashita S."/>
            <person name="Yamamoto K."/>
            <person name="Matsuzaki R."/>
            <person name="Suzuki S."/>
            <person name="Yamaguchi H."/>
            <person name="Hirooka S."/>
            <person name="Minakuchi Y."/>
            <person name="Miyagishima S."/>
            <person name="Kawachi M."/>
            <person name="Toyoda A."/>
            <person name="Nozaki H."/>
        </authorList>
    </citation>
    <scope>NUCLEOTIDE SEQUENCE [LARGE SCALE GENOMIC DNA]</scope>
    <source>
        <strain evidence="2 3">NIES-4017</strain>
    </source>
</reference>
<feature type="compositionally biased region" description="Low complexity" evidence="1">
    <location>
        <begin position="224"/>
        <end position="238"/>
    </location>
</feature>
<proteinExistence type="predicted"/>
<dbReference type="EMBL" id="BMAR01000004">
    <property type="protein sequence ID" value="GFR42855.1"/>
    <property type="molecule type" value="Genomic_DNA"/>
</dbReference>
<feature type="region of interest" description="Disordered" evidence="1">
    <location>
        <begin position="747"/>
        <end position="780"/>
    </location>
</feature>
<dbReference type="AlphaFoldDB" id="A0AAD3DJ76"/>
<feature type="compositionally biased region" description="Low complexity" evidence="1">
    <location>
        <begin position="751"/>
        <end position="762"/>
    </location>
</feature>
<feature type="region of interest" description="Disordered" evidence="1">
    <location>
        <begin position="124"/>
        <end position="144"/>
    </location>
</feature>
<evidence type="ECO:0000313" key="2">
    <source>
        <dbReference type="EMBL" id="GFR42855.1"/>
    </source>
</evidence>